<dbReference type="InterPro" id="IPR029068">
    <property type="entry name" value="Glyas_Bleomycin-R_OHBP_Dase"/>
</dbReference>
<evidence type="ECO:0000259" key="1">
    <source>
        <dbReference type="PROSITE" id="PS51819"/>
    </source>
</evidence>
<evidence type="ECO:0000313" key="3">
    <source>
        <dbReference type="Proteomes" id="UP000198733"/>
    </source>
</evidence>
<sequence length="121" mass="14009">MNFKEFGTILFVEQYEACINFYKNVLQLNVNFEKADLVSFNVSDGYLMVERGGFSSENEKSRQQNPVVLRLDVNDVDEEVSILEKHGVAFLNKRLEFEWGIIAVFLDPDGNRIELGQIKER</sequence>
<evidence type="ECO:0000313" key="2">
    <source>
        <dbReference type="EMBL" id="SEQ91423.1"/>
    </source>
</evidence>
<dbReference type="Gene3D" id="3.10.180.10">
    <property type="entry name" value="2,3-Dihydroxybiphenyl 1,2-Dioxygenase, domain 1"/>
    <property type="match status" value="1"/>
</dbReference>
<keyword evidence="3" id="KW-1185">Reference proteome</keyword>
<comment type="caution">
    <text evidence="2">The sequence shown here is derived from an EMBL/GenBank/DDBJ whole genome shotgun (WGS) entry which is preliminary data.</text>
</comment>
<keyword evidence="2" id="KW-0456">Lyase</keyword>
<dbReference type="EMBL" id="FOEH01000007">
    <property type="protein sequence ID" value="SEQ91423.1"/>
    <property type="molecule type" value="Genomic_DNA"/>
</dbReference>
<reference evidence="2 3" key="1">
    <citation type="submission" date="2016-10" db="EMBL/GenBank/DDBJ databases">
        <authorList>
            <person name="Varghese N."/>
            <person name="Submissions S."/>
        </authorList>
    </citation>
    <scope>NUCLEOTIDE SEQUENCE [LARGE SCALE GENOMIC DNA]</scope>
    <source>
        <strain evidence="2 3">CGMCC 1.7734</strain>
    </source>
</reference>
<feature type="domain" description="VOC" evidence="1">
    <location>
        <begin position="1"/>
        <end position="118"/>
    </location>
</feature>
<accession>A0A1H9JXD9</accession>
<dbReference type="PROSITE" id="PS51819">
    <property type="entry name" value="VOC"/>
    <property type="match status" value="1"/>
</dbReference>
<name>A0A1H9JXD9_9BACI</name>
<organism evidence="2 3">
    <name type="scientific">Virgibacillus subterraneus</name>
    <dbReference type="NCBI Taxonomy" id="621109"/>
    <lineage>
        <taxon>Bacteria</taxon>
        <taxon>Bacillati</taxon>
        <taxon>Bacillota</taxon>
        <taxon>Bacilli</taxon>
        <taxon>Bacillales</taxon>
        <taxon>Bacillaceae</taxon>
        <taxon>Virgibacillus</taxon>
    </lineage>
</organism>
<proteinExistence type="predicted"/>
<gene>
    <name evidence="2" type="ORF">SAMN05216232_3686</name>
</gene>
<dbReference type="Pfam" id="PF12681">
    <property type="entry name" value="Glyoxalase_2"/>
    <property type="match status" value="1"/>
</dbReference>
<dbReference type="GO" id="GO:0016829">
    <property type="term" value="F:lyase activity"/>
    <property type="evidence" value="ECO:0007669"/>
    <property type="project" value="UniProtKB-KW"/>
</dbReference>
<dbReference type="RefSeq" id="WP_092506106.1">
    <property type="nucleotide sequence ID" value="NZ_FOEH01000007.1"/>
</dbReference>
<dbReference type="InterPro" id="IPR025870">
    <property type="entry name" value="Glyoxalase-like_dom"/>
</dbReference>
<protein>
    <submittedName>
        <fullName evidence="2">Lactoylglutathione lyase</fullName>
    </submittedName>
</protein>
<dbReference type="SUPFAM" id="SSF54593">
    <property type="entry name" value="Glyoxalase/Bleomycin resistance protein/Dihydroxybiphenyl dioxygenase"/>
    <property type="match status" value="1"/>
</dbReference>
<dbReference type="Proteomes" id="UP000198733">
    <property type="component" value="Unassembled WGS sequence"/>
</dbReference>
<dbReference type="InterPro" id="IPR037523">
    <property type="entry name" value="VOC_core"/>
</dbReference>